<dbReference type="GO" id="GO:0003908">
    <property type="term" value="F:methylated-DNA-[protein]-cysteine S-methyltransferase activity"/>
    <property type="evidence" value="ECO:0007669"/>
    <property type="project" value="UniProtKB-UniRule"/>
</dbReference>
<dbReference type="InterPro" id="IPR023546">
    <property type="entry name" value="MGMT"/>
</dbReference>
<evidence type="ECO:0000256" key="9">
    <source>
        <dbReference type="HAMAP-Rule" id="MF_00772"/>
    </source>
</evidence>
<dbReference type="CDD" id="cd06445">
    <property type="entry name" value="ATase"/>
    <property type="match status" value="1"/>
</dbReference>
<dbReference type="InterPro" id="IPR036388">
    <property type="entry name" value="WH-like_DNA-bd_sf"/>
</dbReference>
<dbReference type="NCBIfam" id="TIGR00589">
    <property type="entry name" value="ogt"/>
    <property type="match status" value="1"/>
</dbReference>
<dbReference type="GO" id="GO:0006307">
    <property type="term" value="P:DNA alkylation repair"/>
    <property type="evidence" value="ECO:0007669"/>
    <property type="project" value="UniProtKB-UniRule"/>
</dbReference>
<evidence type="ECO:0000313" key="12">
    <source>
        <dbReference type="Proteomes" id="UP000247978"/>
    </source>
</evidence>
<comment type="subcellular location">
    <subcellularLocation>
        <location evidence="9">Cytoplasm</location>
    </subcellularLocation>
</comment>
<dbReference type="PANTHER" id="PTHR10815">
    <property type="entry name" value="METHYLATED-DNA--PROTEIN-CYSTEINE METHYLTRANSFERASE"/>
    <property type="match status" value="1"/>
</dbReference>
<dbReference type="EMBL" id="QJJQ01000001">
    <property type="protein sequence ID" value="PXW90583.1"/>
    <property type="molecule type" value="Genomic_DNA"/>
</dbReference>
<dbReference type="SUPFAM" id="SSF46767">
    <property type="entry name" value="Methylated DNA-protein cysteine methyltransferase, C-terminal domain"/>
    <property type="match status" value="1"/>
</dbReference>
<feature type="active site" description="Nucleophile; methyl group acceptor" evidence="9">
    <location>
        <position position="140"/>
    </location>
</feature>
<comment type="similarity">
    <text evidence="2 9">Belongs to the MGMT family.</text>
</comment>
<dbReference type="InterPro" id="IPR036631">
    <property type="entry name" value="MGMT_N_sf"/>
</dbReference>
<evidence type="ECO:0000256" key="1">
    <source>
        <dbReference type="ARBA" id="ARBA00001286"/>
    </source>
</evidence>
<proteinExistence type="inferred from homology"/>
<keyword evidence="5 9" id="KW-0808">Transferase</keyword>
<dbReference type="InterPro" id="IPR036217">
    <property type="entry name" value="MethylDNA_cys_MeTrfase_DNAb"/>
</dbReference>
<dbReference type="GO" id="GO:0005737">
    <property type="term" value="C:cytoplasm"/>
    <property type="evidence" value="ECO:0007669"/>
    <property type="project" value="UniProtKB-SubCell"/>
</dbReference>
<comment type="catalytic activity">
    <reaction evidence="8 9">
        <text>a 6-O-methyl-2'-deoxyguanosine in DNA + L-cysteinyl-[protein] = S-methyl-L-cysteinyl-[protein] + a 2'-deoxyguanosine in DNA</text>
        <dbReference type="Rhea" id="RHEA:24000"/>
        <dbReference type="Rhea" id="RHEA-COMP:10131"/>
        <dbReference type="Rhea" id="RHEA-COMP:10132"/>
        <dbReference type="Rhea" id="RHEA-COMP:11367"/>
        <dbReference type="Rhea" id="RHEA-COMP:11368"/>
        <dbReference type="ChEBI" id="CHEBI:29950"/>
        <dbReference type="ChEBI" id="CHEBI:82612"/>
        <dbReference type="ChEBI" id="CHEBI:85445"/>
        <dbReference type="ChEBI" id="CHEBI:85448"/>
        <dbReference type="EC" id="2.1.1.63"/>
    </reaction>
</comment>
<name>A0A2V3W869_9BACI</name>
<feature type="domain" description="Methylated-DNA-[protein]-cysteine S-methyltransferase DNA binding" evidence="10">
    <location>
        <begin position="90"/>
        <end position="168"/>
    </location>
</feature>
<dbReference type="InterPro" id="IPR001497">
    <property type="entry name" value="MethylDNA_cys_MeTrfase_AS"/>
</dbReference>
<dbReference type="PROSITE" id="PS00374">
    <property type="entry name" value="MGMT"/>
    <property type="match status" value="1"/>
</dbReference>
<protein>
    <recommendedName>
        <fullName evidence="9">Methylated-DNA--protein-cysteine methyltransferase</fullName>
        <ecNumber evidence="9">2.1.1.63</ecNumber>
    </recommendedName>
    <alternativeName>
        <fullName evidence="9">6-O-methylguanine-DNA methyltransferase</fullName>
        <shortName evidence="9">MGMT</shortName>
    </alternativeName>
    <alternativeName>
        <fullName evidence="9">O-6-methylguanine-DNA-alkyltransferase</fullName>
    </alternativeName>
</protein>
<keyword evidence="6 9" id="KW-0227">DNA damage</keyword>
<comment type="catalytic activity">
    <reaction evidence="1 9">
        <text>a 4-O-methyl-thymidine in DNA + L-cysteinyl-[protein] = a thymidine in DNA + S-methyl-L-cysteinyl-[protein]</text>
        <dbReference type="Rhea" id="RHEA:53428"/>
        <dbReference type="Rhea" id="RHEA-COMP:10131"/>
        <dbReference type="Rhea" id="RHEA-COMP:10132"/>
        <dbReference type="Rhea" id="RHEA-COMP:13555"/>
        <dbReference type="Rhea" id="RHEA-COMP:13556"/>
        <dbReference type="ChEBI" id="CHEBI:29950"/>
        <dbReference type="ChEBI" id="CHEBI:82612"/>
        <dbReference type="ChEBI" id="CHEBI:137386"/>
        <dbReference type="ChEBI" id="CHEBI:137387"/>
        <dbReference type="EC" id="2.1.1.63"/>
    </reaction>
</comment>
<dbReference type="Pfam" id="PF01035">
    <property type="entry name" value="DNA_binding_1"/>
    <property type="match status" value="1"/>
</dbReference>
<keyword evidence="7 9" id="KW-0234">DNA repair</keyword>
<evidence type="ECO:0000256" key="8">
    <source>
        <dbReference type="ARBA" id="ARBA00049348"/>
    </source>
</evidence>
<dbReference type="HAMAP" id="MF_00772">
    <property type="entry name" value="OGT"/>
    <property type="match status" value="1"/>
</dbReference>
<dbReference type="AlphaFoldDB" id="A0A2V3W869"/>
<dbReference type="SUPFAM" id="SSF53155">
    <property type="entry name" value="Methylated DNA-protein cysteine methyltransferase domain"/>
    <property type="match status" value="1"/>
</dbReference>
<evidence type="ECO:0000256" key="3">
    <source>
        <dbReference type="ARBA" id="ARBA00022490"/>
    </source>
</evidence>
<dbReference type="EC" id="2.1.1.63" evidence="9"/>
<comment type="function">
    <text evidence="9">Involved in the cellular defense against the biological effects of O6-methylguanine (O6-MeG) and O4-methylthymine (O4-MeT) in DNA. Repairs the methylated nucleobase in DNA by stoichiometrically transferring the methyl group to a cysteine residue in the enzyme. This is a suicide reaction: the enzyme is irreversibly inactivated.</text>
</comment>
<sequence length="171" mass="19625">MNRQEIVYWDSLIYNNWIFHLAATKNGLCCLKLPNEPIETLENWVDKHIQHAELVQNTEKVSGYCLQLKEFLQGRRKKFLIDLDLRGTLFQKSVWYRLMKIPYGETSTYFHIAKSLHNPKSSRAVGAANGSNPIPIIIPCHRVIGSDGKLTGYRGGIAFKKTLLALEQFYA</sequence>
<dbReference type="Gene3D" id="1.10.10.10">
    <property type="entry name" value="Winged helix-like DNA-binding domain superfamily/Winged helix DNA-binding domain"/>
    <property type="match status" value="1"/>
</dbReference>
<dbReference type="OrthoDB" id="9802228at2"/>
<evidence type="ECO:0000256" key="7">
    <source>
        <dbReference type="ARBA" id="ARBA00023204"/>
    </source>
</evidence>
<dbReference type="PANTHER" id="PTHR10815:SF12">
    <property type="entry name" value="METHYLATED-DNA--PROTEIN-CYSTEINE METHYLTRANSFERASE, INDUCIBLE"/>
    <property type="match status" value="1"/>
</dbReference>
<accession>A0A2V3W869</accession>
<evidence type="ECO:0000256" key="2">
    <source>
        <dbReference type="ARBA" id="ARBA00008711"/>
    </source>
</evidence>
<dbReference type="Proteomes" id="UP000247978">
    <property type="component" value="Unassembled WGS sequence"/>
</dbReference>
<keyword evidence="4 9" id="KW-0489">Methyltransferase</keyword>
<evidence type="ECO:0000313" key="11">
    <source>
        <dbReference type="EMBL" id="PXW90583.1"/>
    </source>
</evidence>
<comment type="caution">
    <text evidence="11">The sequence shown here is derived from an EMBL/GenBank/DDBJ whole genome shotgun (WGS) entry which is preliminary data.</text>
</comment>
<comment type="miscellaneous">
    <text evidence="9">This enzyme catalyzes only one turnover and therefore is not strictly catalytic. According to one definition, an enzyme is a biocatalyst that acts repeatedly and over many reaction cycles.</text>
</comment>
<dbReference type="RefSeq" id="WP_110393835.1">
    <property type="nucleotide sequence ID" value="NZ_JBHUHB010000001.1"/>
</dbReference>
<evidence type="ECO:0000256" key="6">
    <source>
        <dbReference type="ARBA" id="ARBA00022763"/>
    </source>
</evidence>
<evidence type="ECO:0000259" key="10">
    <source>
        <dbReference type="Pfam" id="PF01035"/>
    </source>
</evidence>
<dbReference type="GO" id="GO:0032259">
    <property type="term" value="P:methylation"/>
    <property type="evidence" value="ECO:0007669"/>
    <property type="project" value="UniProtKB-KW"/>
</dbReference>
<evidence type="ECO:0000256" key="5">
    <source>
        <dbReference type="ARBA" id="ARBA00022679"/>
    </source>
</evidence>
<gene>
    <name evidence="11" type="ORF">DFR56_101495</name>
</gene>
<organism evidence="11 12">
    <name type="scientific">Pseudogracilibacillus auburnensis</name>
    <dbReference type="NCBI Taxonomy" id="1494959"/>
    <lineage>
        <taxon>Bacteria</taxon>
        <taxon>Bacillati</taxon>
        <taxon>Bacillota</taxon>
        <taxon>Bacilli</taxon>
        <taxon>Bacillales</taxon>
        <taxon>Bacillaceae</taxon>
        <taxon>Pseudogracilibacillus</taxon>
    </lineage>
</organism>
<reference evidence="11 12" key="1">
    <citation type="submission" date="2018-05" db="EMBL/GenBank/DDBJ databases">
        <title>Genomic Encyclopedia of Type Strains, Phase IV (KMG-IV): sequencing the most valuable type-strain genomes for metagenomic binning, comparative biology and taxonomic classification.</title>
        <authorList>
            <person name="Goeker M."/>
        </authorList>
    </citation>
    <scope>NUCLEOTIDE SEQUENCE [LARGE SCALE GENOMIC DNA]</scope>
    <source>
        <strain evidence="11 12">DSM 28556</strain>
    </source>
</reference>
<dbReference type="Gene3D" id="3.30.160.70">
    <property type="entry name" value="Methylated DNA-protein cysteine methyltransferase domain"/>
    <property type="match status" value="1"/>
</dbReference>
<keyword evidence="12" id="KW-1185">Reference proteome</keyword>
<dbReference type="InterPro" id="IPR014048">
    <property type="entry name" value="MethylDNA_cys_MeTrfase_DNA-bd"/>
</dbReference>
<dbReference type="FunFam" id="1.10.10.10:FF:000214">
    <property type="entry name" value="Methylated-DNA--protein-cysteine methyltransferase"/>
    <property type="match status" value="1"/>
</dbReference>
<keyword evidence="3 9" id="KW-0963">Cytoplasm</keyword>
<evidence type="ECO:0000256" key="4">
    <source>
        <dbReference type="ARBA" id="ARBA00022603"/>
    </source>
</evidence>